<dbReference type="SUPFAM" id="SSF49464">
    <property type="entry name" value="Carboxypeptidase regulatory domain-like"/>
    <property type="match status" value="1"/>
</dbReference>
<dbReference type="Gene3D" id="2.40.170.20">
    <property type="entry name" value="TonB-dependent receptor, beta-barrel domain"/>
    <property type="match status" value="1"/>
</dbReference>
<comment type="caution">
    <text evidence="10">The sequence shown here is derived from an EMBL/GenBank/DDBJ whole genome shotgun (WGS) entry which is preliminary data.</text>
</comment>
<dbReference type="InterPro" id="IPR037066">
    <property type="entry name" value="Plug_dom_sf"/>
</dbReference>
<feature type="chain" id="PRO_5045133306" evidence="8">
    <location>
        <begin position="27"/>
        <end position="1103"/>
    </location>
</feature>
<gene>
    <name evidence="10" type="ORF">QNI19_36260</name>
</gene>
<sequence>MRKFLPKLKLLVMLLPIVSSYSPVIAQEIASAYSGISIKEQPNNLQIQSLKTVLTGLETKYKISFSYDRMTIEHKSVKKEHRKYRSLDDELTSVLTPLNLNYQKLDSNLYLIVPVAPRSKDQSFYSPASEIAESLATTITGSVKDNEGVALPGVSVVLKGTITGTTTNHEGKYSLSIPSDKSDQVLVFSFIGYMSIEVPVGNKTVVDVVLQADVKALSEVVVIGYGTVKKSDLTGSVASVREKELTAIPVTNALESLQGKVAGLDLTRTSGQPGAGLNFTIRGNRSLSASNQPLILVDGIQYSSTVDINPNDIASIEVLKDASSTAIYGTRGANGVILITTKKGASGSTKVSFNSYYGVQNMTGYADIMDGPQWVQLRREARRTAGEWNSPEDDSKIFNATQLENYNNGIWTDWAKEILGSGSQQNYQIGLSGGSDKTTFYASLEYFKEKGLLRNDDLQRYNGRFTLEHSIHKNLKVGINLLYTYKDRNARNNPLNQANKMSPLGRPYDDEGNFLTFPVGDASTLNPLVDEQPGAFVNNTIEKRMFSTLNLNWEIVKGLSFQTRLGVNTVDSRTGYFAATNTIDAGPNGQSIARASENPYQGITWENFLTFDQAVGIHSFNVVAGTSTIKSREETYSAEGRNLSSPTFSYHNLGASQNAIQIQSKILESQLASYFARFSYKLADKYLFNATLRADGSSVLAKGHKWGYFPSAAVAWKLKEEGFLRPVDLVSDLKVRASYGISGTSAVQPYQTTGGLGKSTYAFDQGNSEVPAYGYFPMILAAPQLSWEKTATTNFGIDFGLMNNRITGSVDIYQQDTRDLLLQRNIPTSTGYRTTWDNIGKTRNRGIEAILSLVALDSKGGFRWNTDFNFTSNKEEIRQLSLGNRDLANSWFVGSPTQVWYDYEKIGIWQLNEEDEATKYGQIPGQIKVRDLDNNGTITPEDRIILGTQRPKWTLGINNRFSYKGFELTVFVYSRIGQMISSEAANSYKIDGLENGTVVDYWTPENPTNAYPRPDSRTNRTAARYYSTLRYVNGSFTKIRDITLAYTFPDAIRSKLSLSRLRVYASAKNYFTFSKMAPYDPERGGALDFPMTRLIVFGINADF</sequence>
<keyword evidence="10" id="KW-0675">Receptor</keyword>
<evidence type="ECO:0000259" key="9">
    <source>
        <dbReference type="Pfam" id="PF07715"/>
    </source>
</evidence>
<feature type="signal peptide" evidence="8">
    <location>
        <begin position="1"/>
        <end position="26"/>
    </location>
</feature>
<dbReference type="InterPro" id="IPR023996">
    <property type="entry name" value="TonB-dep_OMP_SusC/RagA"/>
</dbReference>
<name>A0ABT7CXQ9_9BACT</name>
<evidence type="ECO:0000313" key="11">
    <source>
        <dbReference type="Proteomes" id="UP001228581"/>
    </source>
</evidence>
<dbReference type="InterPro" id="IPR023997">
    <property type="entry name" value="TonB-dep_OMP_SusC/RagA_CS"/>
</dbReference>
<comment type="similarity">
    <text evidence="7">Belongs to the TonB-dependent receptor family.</text>
</comment>
<evidence type="ECO:0000256" key="6">
    <source>
        <dbReference type="ARBA" id="ARBA00023237"/>
    </source>
</evidence>
<dbReference type="PROSITE" id="PS52016">
    <property type="entry name" value="TONB_DEPENDENT_REC_3"/>
    <property type="match status" value="1"/>
</dbReference>
<keyword evidence="3 7" id="KW-1134">Transmembrane beta strand</keyword>
<comment type="subcellular location">
    <subcellularLocation>
        <location evidence="1 7">Cell outer membrane</location>
        <topology evidence="1 7">Multi-pass membrane protein</topology>
    </subcellularLocation>
</comment>
<keyword evidence="8" id="KW-0732">Signal</keyword>
<keyword evidence="6 7" id="KW-0998">Cell outer membrane</keyword>
<evidence type="ECO:0000256" key="7">
    <source>
        <dbReference type="PROSITE-ProRule" id="PRU01360"/>
    </source>
</evidence>
<proteinExistence type="inferred from homology"/>
<evidence type="ECO:0000256" key="4">
    <source>
        <dbReference type="ARBA" id="ARBA00022692"/>
    </source>
</evidence>
<feature type="domain" description="TonB-dependent receptor plug" evidence="9">
    <location>
        <begin position="230"/>
        <end position="336"/>
    </location>
</feature>
<dbReference type="NCBIfam" id="TIGR04057">
    <property type="entry name" value="SusC_RagA_signa"/>
    <property type="match status" value="1"/>
</dbReference>
<dbReference type="InterPro" id="IPR012910">
    <property type="entry name" value="Plug_dom"/>
</dbReference>
<accession>A0ABT7CXQ9</accession>
<evidence type="ECO:0000256" key="2">
    <source>
        <dbReference type="ARBA" id="ARBA00022448"/>
    </source>
</evidence>
<dbReference type="Pfam" id="PF07715">
    <property type="entry name" value="Plug"/>
    <property type="match status" value="1"/>
</dbReference>
<keyword evidence="11" id="KW-1185">Reference proteome</keyword>
<evidence type="ECO:0000256" key="1">
    <source>
        <dbReference type="ARBA" id="ARBA00004571"/>
    </source>
</evidence>
<evidence type="ECO:0000256" key="8">
    <source>
        <dbReference type="SAM" id="SignalP"/>
    </source>
</evidence>
<dbReference type="EMBL" id="JASJOT010000047">
    <property type="protein sequence ID" value="MDJ1498446.1"/>
    <property type="molecule type" value="Genomic_DNA"/>
</dbReference>
<dbReference type="InterPro" id="IPR039426">
    <property type="entry name" value="TonB-dep_rcpt-like"/>
</dbReference>
<protein>
    <submittedName>
        <fullName evidence="10">TonB-dependent receptor</fullName>
    </submittedName>
</protein>
<keyword evidence="4 7" id="KW-0812">Transmembrane</keyword>
<evidence type="ECO:0000313" key="10">
    <source>
        <dbReference type="EMBL" id="MDJ1498446.1"/>
    </source>
</evidence>
<dbReference type="RefSeq" id="WP_314004867.1">
    <property type="nucleotide sequence ID" value="NZ_JASJOT010000047.1"/>
</dbReference>
<keyword evidence="2 7" id="KW-0813">Transport</keyword>
<dbReference type="Gene3D" id="2.60.40.1120">
    <property type="entry name" value="Carboxypeptidase-like, regulatory domain"/>
    <property type="match status" value="1"/>
</dbReference>
<dbReference type="SUPFAM" id="SSF56935">
    <property type="entry name" value="Porins"/>
    <property type="match status" value="1"/>
</dbReference>
<dbReference type="Gene3D" id="2.170.130.10">
    <property type="entry name" value="TonB-dependent receptor, plug domain"/>
    <property type="match status" value="1"/>
</dbReference>
<organism evidence="10 11">
    <name type="scientific">Xanthocytophaga flava</name>
    <dbReference type="NCBI Taxonomy" id="3048013"/>
    <lineage>
        <taxon>Bacteria</taxon>
        <taxon>Pseudomonadati</taxon>
        <taxon>Bacteroidota</taxon>
        <taxon>Cytophagia</taxon>
        <taxon>Cytophagales</taxon>
        <taxon>Rhodocytophagaceae</taxon>
        <taxon>Xanthocytophaga</taxon>
    </lineage>
</organism>
<dbReference type="Pfam" id="PF13715">
    <property type="entry name" value="CarbopepD_reg_2"/>
    <property type="match status" value="1"/>
</dbReference>
<evidence type="ECO:0000256" key="5">
    <source>
        <dbReference type="ARBA" id="ARBA00023136"/>
    </source>
</evidence>
<dbReference type="InterPro" id="IPR036942">
    <property type="entry name" value="Beta-barrel_TonB_sf"/>
</dbReference>
<dbReference type="InterPro" id="IPR008969">
    <property type="entry name" value="CarboxyPept-like_regulatory"/>
</dbReference>
<dbReference type="Proteomes" id="UP001228581">
    <property type="component" value="Unassembled WGS sequence"/>
</dbReference>
<keyword evidence="5 7" id="KW-0472">Membrane</keyword>
<reference evidence="10 11" key="1">
    <citation type="submission" date="2023-05" db="EMBL/GenBank/DDBJ databases">
        <authorList>
            <person name="Zhang X."/>
        </authorList>
    </citation>
    <scope>NUCLEOTIDE SEQUENCE [LARGE SCALE GENOMIC DNA]</scope>
    <source>
        <strain evidence="10 11">DM2B3-1</strain>
    </source>
</reference>
<evidence type="ECO:0000256" key="3">
    <source>
        <dbReference type="ARBA" id="ARBA00022452"/>
    </source>
</evidence>
<dbReference type="NCBIfam" id="TIGR04056">
    <property type="entry name" value="OMP_RagA_SusC"/>
    <property type="match status" value="1"/>
</dbReference>